<keyword evidence="6" id="KW-1185">Reference proteome</keyword>
<dbReference type="SUPFAM" id="SSF53335">
    <property type="entry name" value="S-adenosyl-L-methionine-dependent methyltransferases"/>
    <property type="match status" value="1"/>
</dbReference>
<evidence type="ECO:0000256" key="2">
    <source>
        <dbReference type="ARBA" id="ARBA00022603"/>
    </source>
</evidence>
<sequence length="315" mass="35357">MYGFADQRYLALCGNSSHRIARCVLVNLLGCRCCIHSGSVVVYRSISREKENDERESRDSQFNFFERLKGSRIRRDYGGVMTCLNGSKMEELRDGEVINRARRWYFDPALVAVARRHDAAVEPRYSAFAAAQINNFVTDTPPLVLDVGCGEGLISEMLESFRCYIGVDPDKAGIHMAESLTSSRVRFVRASVENIPPSVPRADVIVSSLSVALWDDPMRRCAELRKRLNPGGRIVIVDLLRTGPLLRYVSSDQRKQFLVDQYNVSLTREELQMLCDRALPGADISLFTDTGEAIGPAIENSSNFGNLFLVEFQES</sequence>
<reference evidence="5 6" key="1">
    <citation type="submission" date="2016-10" db="EMBL/GenBank/DDBJ databases">
        <authorList>
            <person name="de Groot N.N."/>
        </authorList>
    </citation>
    <scope>NUCLEOTIDE SEQUENCE [LARGE SCALE GENOMIC DNA]</scope>
    <source>
        <strain evidence="5 6">DSM 45434</strain>
    </source>
</reference>
<dbReference type="CDD" id="cd02440">
    <property type="entry name" value="AdoMet_MTases"/>
    <property type="match status" value="1"/>
</dbReference>
<dbReference type="AlphaFoldDB" id="A0A1H1R2M3"/>
<keyword evidence="2 5" id="KW-0489">Methyltransferase</keyword>
<dbReference type="Proteomes" id="UP000182237">
    <property type="component" value="Chromosome I"/>
</dbReference>
<keyword evidence="3 5" id="KW-0808">Transferase</keyword>
<dbReference type="GO" id="GO:0032259">
    <property type="term" value="P:methylation"/>
    <property type="evidence" value="ECO:0007669"/>
    <property type="project" value="UniProtKB-KW"/>
</dbReference>
<proteinExistence type="inferred from homology"/>
<dbReference type="PANTHER" id="PTHR44942:SF4">
    <property type="entry name" value="METHYLTRANSFERASE TYPE 11 DOMAIN-CONTAINING PROTEIN"/>
    <property type="match status" value="1"/>
</dbReference>
<gene>
    <name evidence="5" type="ORF">SAMN04488539_1392</name>
</gene>
<dbReference type="InterPro" id="IPR051052">
    <property type="entry name" value="Diverse_substrate_MTase"/>
</dbReference>
<dbReference type="STRING" id="1203190.GCA_000312345_01382"/>
<evidence type="ECO:0000313" key="5">
    <source>
        <dbReference type="EMBL" id="SDS29765.1"/>
    </source>
</evidence>
<evidence type="ECO:0000313" key="6">
    <source>
        <dbReference type="Proteomes" id="UP000182237"/>
    </source>
</evidence>
<accession>A0A1H1R2M3</accession>
<feature type="domain" description="Methyltransferase type 11" evidence="4">
    <location>
        <begin position="145"/>
        <end position="236"/>
    </location>
</feature>
<name>A0A1H1R2M3_9CORY</name>
<comment type="similarity">
    <text evidence="1">Belongs to the methyltransferase superfamily.</text>
</comment>
<dbReference type="InterPro" id="IPR013216">
    <property type="entry name" value="Methyltransf_11"/>
</dbReference>
<organism evidence="5 6">
    <name type="scientific">Corynebacterium timonense</name>
    <dbReference type="NCBI Taxonomy" id="441500"/>
    <lineage>
        <taxon>Bacteria</taxon>
        <taxon>Bacillati</taxon>
        <taxon>Actinomycetota</taxon>
        <taxon>Actinomycetes</taxon>
        <taxon>Mycobacteriales</taxon>
        <taxon>Corynebacteriaceae</taxon>
        <taxon>Corynebacterium</taxon>
    </lineage>
</organism>
<evidence type="ECO:0000259" key="4">
    <source>
        <dbReference type="Pfam" id="PF08241"/>
    </source>
</evidence>
<dbReference type="GO" id="GO:0008757">
    <property type="term" value="F:S-adenosylmethionine-dependent methyltransferase activity"/>
    <property type="evidence" value="ECO:0007669"/>
    <property type="project" value="InterPro"/>
</dbReference>
<protein>
    <submittedName>
        <fullName evidence="5">Methyltransferase domain-containing protein</fullName>
    </submittedName>
</protein>
<dbReference type="PANTHER" id="PTHR44942">
    <property type="entry name" value="METHYLTRANSF_11 DOMAIN-CONTAINING PROTEIN"/>
    <property type="match status" value="1"/>
</dbReference>
<dbReference type="EMBL" id="LT629765">
    <property type="protein sequence ID" value="SDS29765.1"/>
    <property type="molecule type" value="Genomic_DNA"/>
</dbReference>
<evidence type="ECO:0000256" key="1">
    <source>
        <dbReference type="ARBA" id="ARBA00008361"/>
    </source>
</evidence>
<evidence type="ECO:0000256" key="3">
    <source>
        <dbReference type="ARBA" id="ARBA00022679"/>
    </source>
</evidence>
<dbReference type="Pfam" id="PF08241">
    <property type="entry name" value="Methyltransf_11"/>
    <property type="match status" value="1"/>
</dbReference>
<dbReference type="Gene3D" id="3.40.50.150">
    <property type="entry name" value="Vaccinia Virus protein VP39"/>
    <property type="match status" value="1"/>
</dbReference>
<dbReference type="InterPro" id="IPR029063">
    <property type="entry name" value="SAM-dependent_MTases_sf"/>
</dbReference>